<keyword evidence="4" id="KW-1185">Reference proteome</keyword>
<feature type="signal peptide" evidence="2">
    <location>
        <begin position="1"/>
        <end position="29"/>
    </location>
</feature>
<keyword evidence="1" id="KW-0496">Mitochondrion</keyword>
<comment type="function">
    <text evidence="1">Component of the MICOS complex, a large protein complex of the mitochondrial inner membrane that plays crucial roles in the maintenance of crista junctions, inner membrane architecture, and formation of contact sites to the outer membrane.</text>
</comment>
<evidence type="ECO:0000313" key="3">
    <source>
        <dbReference type="EMBL" id="ANB10919.1"/>
    </source>
</evidence>
<dbReference type="KEGG" id="slb:AWJ20_3713"/>
<name>A0A167BWK8_9ASCO</name>
<keyword evidence="1" id="KW-0472">Membrane</keyword>
<protein>
    <recommendedName>
        <fullName evidence="1">MICOS complex subunit</fullName>
    </recommendedName>
</protein>
<dbReference type="PANTHER" id="PTHR28268">
    <property type="entry name" value="MICOS SUBUNIT MIC26"/>
    <property type="match status" value="1"/>
</dbReference>
<comment type="subunit">
    <text evidence="1">Component of the mitochondrial contact site and cristae organizing system (MICOS) complex.</text>
</comment>
<feature type="transmembrane region" description="Helical" evidence="1">
    <location>
        <begin position="146"/>
        <end position="165"/>
    </location>
</feature>
<keyword evidence="1" id="KW-1133">Transmembrane helix</keyword>
<dbReference type="AlphaFoldDB" id="A0A167BWK8"/>
<comment type="subcellular location">
    <subcellularLocation>
        <location evidence="1">Mitochondrion inner membrane</location>
    </subcellularLocation>
</comment>
<evidence type="ECO:0000256" key="1">
    <source>
        <dbReference type="RuleBase" id="RU363021"/>
    </source>
</evidence>
<sequence>MKLLTGQKQLLTLLGAGIVSYSAIPVAMADSKKPIYDDEEKNEETVVVVQPEETQLINTEYVGNTPIKSSKFLEENIEVARKWVYEQSQTVQAKVDDSFQTYLQAERSVTSTVSNLKDENEDILPGGIYILIGALSGSIFARRRGFVLRTVTPVIFGLGAFSYFLPKTFNNTRALVWSFEQKSPAIADTHIQIQNQVESLAESAKSAAEQSQSSLESGVHSVRQFVAESTGLQIGSSSSSNNKK</sequence>
<proteinExistence type="predicted"/>
<keyword evidence="2" id="KW-0732">Signal</keyword>
<evidence type="ECO:0000313" key="4">
    <source>
        <dbReference type="Proteomes" id="UP000189580"/>
    </source>
</evidence>
<dbReference type="InterPro" id="IPR033181">
    <property type="entry name" value="Mic26_fungi"/>
</dbReference>
<keyword evidence="1" id="KW-0812">Transmembrane</keyword>
<organism evidence="3 4">
    <name type="scientific">Sugiyamaella lignohabitans</name>
    <dbReference type="NCBI Taxonomy" id="796027"/>
    <lineage>
        <taxon>Eukaryota</taxon>
        <taxon>Fungi</taxon>
        <taxon>Dikarya</taxon>
        <taxon>Ascomycota</taxon>
        <taxon>Saccharomycotina</taxon>
        <taxon>Dipodascomycetes</taxon>
        <taxon>Dipodascales</taxon>
        <taxon>Trichomonascaceae</taxon>
        <taxon>Sugiyamaella</taxon>
    </lineage>
</organism>
<dbReference type="InterPro" id="IPR019166">
    <property type="entry name" value="MIC26/MIC27"/>
</dbReference>
<dbReference type="GO" id="GO:0042407">
    <property type="term" value="P:cristae formation"/>
    <property type="evidence" value="ECO:0007669"/>
    <property type="project" value="InterPro"/>
</dbReference>
<dbReference type="PANTHER" id="PTHR28268:SF1">
    <property type="entry name" value="MICOS SUBUNIT MIC26"/>
    <property type="match status" value="1"/>
</dbReference>
<dbReference type="RefSeq" id="XP_018733396.1">
    <property type="nucleotide sequence ID" value="XM_018880736.1"/>
</dbReference>
<dbReference type="GO" id="GO:0061617">
    <property type="term" value="C:MICOS complex"/>
    <property type="evidence" value="ECO:0007669"/>
    <property type="project" value="UniProtKB-UniRule"/>
</dbReference>
<accession>A0A167BWK8</accession>
<dbReference type="Proteomes" id="UP000189580">
    <property type="component" value="Chromosome c"/>
</dbReference>
<dbReference type="OrthoDB" id="2399148at2759"/>
<feature type="transmembrane region" description="Helical" evidence="1">
    <location>
        <begin position="123"/>
        <end position="141"/>
    </location>
</feature>
<feature type="chain" id="PRO_5007884434" description="MICOS complex subunit" evidence="2">
    <location>
        <begin position="30"/>
        <end position="244"/>
    </location>
</feature>
<keyword evidence="1" id="KW-0999">Mitochondrion inner membrane</keyword>
<reference evidence="3 4" key="1">
    <citation type="submission" date="2016-02" db="EMBL/GenBank/DDBJ databases">
        <title>Complete genome sequence and transcriptome regulation of the pentose utilising yeast Sugiyamaella lignohabitans.</title>
        <authorList>
            <person name="Bellasio M."/>
            <person name="Peymann A."/>
            <person name="Valli M."/>
            <person name="Sipitzky M."/>
            <person name="Graf A."/>
            <person name="Sauer M."/>
            <person name="Marx H."/>
            <person name="Mattanovich D."/>
        </authorList>
    </citation>
    <scope>NUCLEOTIDE SEQUENCE [LARGE SCALE GENOMIC DNA]</scope>
    <source>
        <strain evidence="3 4">CBS 10342</strain>
    </source>
</reference>
<gene>
    <name evidence="3" type="primary">MIC26</name>
    <name evidence="3" type="ORF">AWJ20_3713</name>
</gene>
<evidence type="ECO:0000256" key="2">
    <source>
        <dbReference type="SAM" id="SignalP"/>
    </source>
</evidence>
<dbReference type="GeneID" id="30035765"/>
<dbReference type="EMBL" id="CP014500">
    <property type="protein sequence ID" value="ANB10919.1"/>
    <property type="molecule type" value="Genomic_DNA"/>
</dbReference>
<dbReference type="GO" id="GO:0044284">
    <property type="term" value="C:mitochondrial crista junction"/>
    <property type="evidence" value="ECO:0007669"/>
    <property type="project" value="TreeGrafter"/>
</dbReference>
<dbReference type="Pfam" id="PF09769">
    <property type="entry name" value="ApoO"/>
    <property type="match status" value="1"/>
</dbReference>